<keyword evidence="2" id="KW-1185">Reference proteome</keyword>
<proteinExistence type="predicted"/>
<gene>
    <name evidence="1" type="ORF">NLS_LOCUS2386</name>
</gene>
<dbReference type="EMBL" id="UYRX01000108">
    <property type="protein sequence ID" value="VDK74205.1"/>
    <property type="molecule type" value="Genomic_DNA"/>
</dbReference>
<dbReference type="STRING" id="42156.A0A3P6T1D0"/>
<organism evidence="1 2">
    <name type="scientific">Litomosoides sigmodontis</name>
    <name type="common">Filarial nematode worm</name>
    <dbReference type="NCBI Taxonomy" id="42156"/>
    <lineage>
        <taxon>Eukaryota</taxon>
        <taxon>Metazoa</taxon>
        <taxon>Ecdysozoa</taxon>
        <taxon>Nematoda</taxon>
        <taxon>Chromadorea</taxon>
        <taxon>Rhabditida</taxon>
        <taxon>Spirurina</taxon>
        <taxon>Spiruromorpha</taxon>
        <taxon>Filarioidea</taxon>
        <taxon>Onchocercidae</taxon>
        <taxon>Litomosoides</taxon>
    </lineage>
</organism>
<name>A0A3P6T1D0_LITSI</name>
<evidence type="ECO:0000313" key="1">
    <source>
        <dbReference type="EMBL" id="VDK74205.1"/>
    </source>
</evidence>
<sequence>MVAEKTENNHLKRYQNHKTAQTLLHCIVRDEVSKPQERYPGSSNALIPLNKTWKKKLPAENQKSTHEPYGVQKIKNGKVLDSLPTMRAKCLKSAVAGQTSSVMSHKFLNTAGSTIAIPPSNAREISSIGGNIQYGIPAEELMDEEYVRQLAENTLPESVGVGIFPNLEYCRGSWKSV</sequence>
<dbReference type="Proteomes" id="UP000277928">
    <property type="component" value="Unassembled WGS sequence"/>
</dbReference>
<accession>A0A3P6T1D0</accession>
<dbReference type="AlphaFoldDB" id="A0A3P6T1D0"/>
<protein>
    <submittedName>
        <fullName evidence="1">Uncharacterized protein</fullName>
    </submittedName>
</protein>
<reference evidence="1 2" key="1">
    <citation type="submission" date="2018-08" db="EMBL/GenBank/DDBJ databases">
        <authorList>
            <person name="Laetsch R D."/>
            <person name="Stevens L."/>
            <person name="Kumar S."/>
            <person name="Blaxter L. M."/>
        </authorList>
    </citation>
    <scope>NUCLEOTIDE SEQUENCE [LARGE SCALE GENOMIC DNA]</scope>
</reference>
<evidence type="ECO:0000313" key="2">
    <source>
        <dbReference type="Proteomes" id="UP000277928"/>
    </source>
</evidence>